<dbReference type="RefSeq" id="WP_090887078.1">
    <property type="nucleotide sequence ID" value="NZ_FOGG01000029.1"/>
</dbReference>
<gene>
    <name evidence="7" type="ORF">SAMN04488023_12919</name>
</gene>
<dbReference type="Proteomes" id="UP000199572">
    <property type="component" value="Unassembled WGS sequence"/>
</dbReference>
<dbReference type="Gene3D" id="3.40.140.10">
    <property type="entry name" value="Cytidine Deaminase, domain 2"/>
    <property type="match status" value="1"/>
</dbReference>
<evidence type="ECO:0000313" key="8">
    <source>
        <dbReference type="Proteomes" id="UP000199572"/>
    </source>
</evidence>
<reference evidence="7 8" key="1">
    <citation type="submission" date="2016-10" db="EMBL/GenBank/DDBJ databases">
        <authorList>
            <person name="de Groot N.N."/>
        </authorList>
    </citation>
    <scope>NUCLEOTIDE SEQUENCE [LARGE SCALE GENOMIC DNA]</scope>
    <source>
        <strain evidence="7 8">DSM 18610</strain>
    </source>
</reference>
<evidence type="ECO:0000256" key="4">
    <source>
        <dbReference type="ARBA" id="ARBA00022833"/>
    </source>
</evidence>
<dbReference type="PROSITE" id="PS50249">
    <property type="entry name" value="MPN"/>
    <property type="match status" value="1"/>
</dbReference>
<keyword evidence="2" id="KW-0479">Metal-binding</keyword>
<keyword evidence="8" id="KW-1185">Reference proteome</keyword>
<dbReference type="InterPro" id="IPR025657">
    <property type="entry name" value="RadC_JAB"/>
</dbReference>
<evidence type="ECO:0000256" key="5">
    <source>
        <dbReference type="ARBA" id="ARBA00023049"/>
    </source>
</evidence>
<keyword evidence="3" id="KW-0378">Hydrolase</keyword>
<keyword evidence="1" id="KW-0645">Protease</keyword>
<accession>A0A1H9UAT4</accession>
<organism evidence="7 8">
    <name type="scientific">Pedobacter rhizosphaerae</name>
    <dbReference type="NCBI Taxonomy" id="390241"/>
    <lineage>
        <taxon>Bacteria</taxon>
        <taxon>Pseudomonadati</taxon>
        <taxon>Bacteroidota</taxon>
        <taxon>Sphingobacteriia</taxon>
        <taxon>Sphingobacteriales</taxon>
        <taxon>Sphingobacteriaceae</taxon>
        <taxon>Pedobacter</taxon>
    </lineage>
</organism>
<protein>
    <submittedName>
        <fullName evidence="7">DNA repair protein RadC</fullName>
    </submittedName>
</protein>
<evidence type="ECO:0000313" key="7">
    <source>
        <dbReference type="EMBL" id="SES06575.1"/>
    </source>
</evidence>
<dbReference type="STRING" id="390241.SAMN04488023_12919"/>
<feature type="domain" description="MPN" evidence="6">
    <location>
        <begin position="28"/>
        <end position="153"/>
    </location>
</feature>
<dbReference type="Pfam" id="PF04002">
    <property type="entry name" value="RadC"/>
    <property type="match status" value="1"/>
</dbReference>
<dbReference type="GO" id="GO:0008237">
    <property type="term" value="F:metallopeptidase activity"/>
    <property type="evidence" value="ECO:0007669"/>
    <property type="project" value="UniProtKB-KW"/>
</dbReference>
<name>A0A1H9UAT4_9SPHI</name>
<keyword evidence="4" id="KW-0862">Zinc</keyword>
<dbReference type="GO" id="GO:0006508">
    <property type="term" value="P:proteolysis"/>
    <property type="evidence" value="ECO:0007669"/>
    <property type="project" value="UniProtKB-KW"/>
</dbReference>
<evidence type="ECO:0000256" key="2">
    <source>
        <dbReference type="ARBA" id="ARBA00022723"/>
    </source>
</evidence>
<evidence type="ECO:0000259" key="6">
    <source>
        <dbReference type="PROSITE" id="PS50249"/>
    </source>
</evidence>
<evidence type="ECO:0000256" key="3">
    <source>
        <dbReference type="ARBA" id="ARBA00022801"/>
    </source>
</evidence>
<dbReference type="OrthoDB" id="9804482at2"/>
<sequence>MEQLQTLFKVAEVEVSYKSNYNITERPKINCAKDAYSLLMQHWHLGKIEFIEEFKVILLNTTNRVLGIVDISTGGVQGTLADPKIIFSIALKTNSSKIILAHNHPSSNTNPSEADKKLTRKLMEGGKLLDIEVCDHLIVTNYSYYSFADDGIL</sequence>
<dbReference type="PANTHER" id="PTHR30471">
    <property type="entry name" value="DNA REPAIR PROTEIN RADC"/>
    <property type="match status" value="1"/>
</dbReference>
<dbReference type="PANTHER" id="PTHR30471:SF3">
    <property type="entry name" value="UPF0758 PROTEIN YEES-RELATED"/>
    <property type="match status" value="1"/>
</dbReference>
<dbReference type="InterPro" id="IPR001405">
    <property type="entry name" value="UPF0758"/>
</dbReference>
<dbReference type="InterPro" id="IPR037518">
    <property type="entry name" value="MPN"/>
</dbReference>
<dbReference type="CDD" id="cd08071">
    <property type="entry name" value="MPN_DUF2466"/>
    <property type="match status" value="1"/>
</dbReference>
<proteinExistence type="predicted"/>
<dbReference type="AlphaFoldDB" id="A0A1H9UAT4"/>
<evidence type="ECO:0000256" key="1">
    <source>
        <dbReference type="ARBA" id="ARBA00022670"/>
    </source>
</evidence>
<dbReference type="EMBL" id="FOGG01000029">
    <property type="protein sequence ID" value="SES06575.1"/>
    <property type="molecule type" value="Genomic_DNA"/>
</dbReference>
<keyword evidence="5" id="KW-0482">Metalloprotease</keyword>
<dbReference type="GO" id="GO:0046872">
    <property type="term" value="F:metal ion binding"/>
    <property type="evidence" value="ECO:0007669"/>
    <property type="project" value="UniProtKB-KW"/>
</dbReference>